<name>A0A4Z2IEG4_9TELE</name>
<dbReference type="EMBL" id="SRLO01000093">
    <property type="protein sequence ID" value="TNN76499.1"/>
    <property type="molecule type" value="Genomic_DNA"/>
</dbReference>
<evidence type="ECO:0000313" key="2">
    <source>
        <dbReference type="Proteomes" id="UP000314294"/>
    </source>
</evidence>
<gene>
    <name evidence="1" type="ORF">EYF80_013364</name>
</gene>
<accession>A0A4Z2IEG4</accession>
<dbReference type="AlphaFoldDB" id="A0A4Z2IEG4"/>
<dbReference type="Proteomes" id="UP000314294">
    <property type="component" value="Unassembled WGS sequence"/>
</dbReference>
<comment type="caution">
    <text evidence="1">The sequence shown here is derived from an EMBL/GenBank/DDBJ whole genome shotgun (WGS) entry which is preliminary data.</text>
</comment>
<evidence type="ECO:0000313" key="1">
    <source>
        <dbReference type="EMBL" id="TNN76499.1"/>
    </source>
</evidence>
<keyword evidence="2" id="KW-1185">Reference proteome</keyword>
<sequence>MSGTWLCLHCVDRHSASPKLPEAFGLSWERRSPRHQTLSCETAPRAAISSQLQTQLHCNHI</sequence>
<organism evidence="1 2">
    <name type="scientific">Liparis tanakae</name>
    <name type="common">Tanaka's snailfish</name>
    <dbReference type="NCBI Taxonomy" id="230148"/>
    <lineage>
        <taxon>Eukaryota</taxon>
        <taxon>Metazoa</taxon>
        <taxon>Chordata</taxon>
        <taxon>Craniata</taxon>
        <taxon>Vertebrata</taxon>
        <taxon>Euteleostomi</taxon>
        <taxon>Actinopterygii</taxon>
        <taxon>Neopterygii</taxon>
        <taxon>Teleostei</taxon>
        <taxon>Neoteleostei</taxon>
        <taxon>Acanthomorphata</taxon>
        <taxon>Eupercaria</taxon>
        <taxon>Perciformes</taxon>
        <taxon>Cottioidei</taxon>
        <taxon>Cottales</taxon>
        <taxon>Liparidae</taxon>
        <taxon>Liparis</taxon>
    </lineage>
</organism>
<proteinExistence type="predicted"/>
<protein>
    <submittedName>
        <fullName evidence="1">Uncharacterized protein</fullName>
    </submittedName>
</protein>
<reference evidence="1 2" key="1">
    <citation type="submission" date="2019-03" db="EMBL/GenBank/DDBJ databases">
        <title>First draft genome of Liparis tanakae, snailfish: a comprehensive survey of snailfish specific genes.</title>
        <authorList>
            <person name="Kim W."/>
            <person name="Song I."/>
            <person name="Jeong J.-H."/>
            <person name="Kim D."/>
            <person name="Kim S."/>
            <person name="Ryu S."/>
            <person name="Song J.Y."/>
            <person name="Lee S.K."/>
        </authorList>
    </citation>
    <scope>NUCLEOTIDE SEQUENCE [LARGE SCALE GENOMIC DNA]</scope>
    <source>
        <tissue evidence="1">Muscle</tissue>
    </source>
</reference>